<comment type="caution">
    <text evidence="13">The sequence shown here is derived from an EMBL/GenBank/DDBJ whole genome shotgun (WGS) entry which is preliminary data.</text>
</comment>
<dbReference type="GO" id="GO:0003887">
    <property type="term" value="F:DNA-directed DNA polymerase activity"/>
    <property type="evidence" value="ECO:0007669"/>
    <property type="project" value="UniProtKB-KW"/>
</dbReference>
<organism evidence="13 14">
    <name type="scientific">Phytophthora rubi</name>
    <dbReference type="NCBI Taxonomy" id="129364"/>
    <lineage>
        <taxon>Eukaryota</taxon>
        <taxon>Sar</taxon>
        <taxon>Stramenopiles</taxon>
        <taxon>Oomycota</taxon>
        <taxon>Peronosporomycetes</taxon>
        <taxon>Peronosporales</taxon>
        <taxon>Peronosporaceae</taxon>
        <taxon>Phytophthora</taxon>
    </lineage>
</organism>
<evidence type="ECO:0000256" key="2">
    <source>
        <dbReference type="ARBA" id="ARBA00022723"/>
    </source>
</evidence>
<evidence type="ECO:0000313" key="14">
    <source>
        <dbReference type="Proteomes" id="UP000434957"/>
    </source>
</evidence>
<proteinExistence type="predicted"/>
<dbReference type="GO" id="GO:0006310">
    <property type="term" value="P:DNA recombination"/>
    <property type="evidence" value="ECO:0007669"/>
    <property type="project" value="UniProtKB-KW"/>
</dbReference>
<dbReference type="Gene3D" id="3.30.420.10">
    <property type="entry name" value="Ribonuclease H-like superfamily/Ribonuclease H"/>
    <property type="match status" value="1"/>
</dbReference>
<reference evidence="13 14" key="1">
    <citation type="submission" date="2018-08" db="EMBL/GenBank/DDBJ databases">
        <title>Genomic investigation of the strawberry pathogen Phytophthora fragariae indicates pathogenicity is determined by transcriptional variation in three key races.</title>
        <authorList>
            <person name="Adams T.M."/>
            <person name="Armitage A.D."/>
            <person name="Sobczyk M.K."/>
            <person name="Bates H.J."/>
            <person name="Dunwell J.M."/>
            <person name="Nellist C.F."/>
            <person name="Harrison R.J."/>
        </authorList>
    </citation>
    <scope>NUCLEOTIDE SEQUENCE [LARGE SCALE GENOMIC DNA]</scope>
    <source>
        <strain evidence="13 14">SCRP333</strain>
    </source>
</reference>
<keyword evidence="8" id="KW-0239">DNA-directed DNA polymerase</keyword>
<dbReference type="GO" id="GO:0003677">
    <property type="term" value="F:DNA binding"/>
    <property type="evidence" value="ECO:0007669"/>
    <property type="project" value="UniProtKB-KW"/>
</dbReference>
<dbReference type="Pfam" id="PF17921">
    <property type="entry name" value="Integrase_H2C2"/>
    <property type="match status" value="1"/>
</dbReference>
<dbReference type="InterPro" id="IPR056924">
    <property type="entry name" value="SH3_Tf2-1"/>
</dbReference>
<dbReference type="InterPro" id="IPR050951">
    <property type="entry name" value="Retrovirus_Pol_polyprotein"/>
</dbReference>
<keyword evidence="9" id="KW-0238">DNA-binding</keyword>
<feature type="non-terminal residue" evidence="13">
    <location>
        <position position="496"/>
    </location>
</feature>
<dbReference type="InterPro" id="IPR001584">
    <property type="entry name" value="Integrase_cat-core"/>
</dbReference>
<evidence type="ECO:0000256" key="11">
    <source>
        <dbReference type="SAM" id="MobiDB-lite"/>
    </source>
</evidence>
<gene>
    <name evidence="13" type="ORF">PR003_g31972</name>
</gene>
<keyword evidence="2" id="KW-0479">Metal-binding</keyword>
<dbReference type="InterPro" id="IPR036397">
    <property type="entry name" value="RNaseH_sf"/>
</dbReference>
<evidence type="ECO:0000256" key="9">
    <source>
        <dbReference type="ARBA" id="ARBA00023125"/>
    </source>
</evidence>
<feature type="compositionally biased region" description="Basic and acidic residues" evidence="11">
    <location>
        <begin position="487"/>
        <end position="496"/>
    </location>
</feature>
<evidence type="ECO:0000256" key="8">
    <source>
        <dbReference type="ARBA" id="ARBA00022932"/>
    </source>
</evidence>
<evidence type="ECO:0000256" key="1">
    <source>
        <dbReference type="ARBA" id="ARBA00022670"/>
    </source>
</evidence>
<keyword evidence="7" id="KW-0695">RNA-directed DNA polymerase</keyword>
<keyword evidence="14" id="KW-1185">Reference proteome</keyword>
<feature type="domain" description="Integrase catalytic" evidence="12">
    <location>
        <begin position="130"/>
        <end position="295"/>
    </location>
</feature>
<accession>A0A6A4B2E0</accession>
<evidence type="ECO:0000256" key="6">
    <source>
        <dbReference type="ARBA" id="ARBA00022908"/>
    </source>
</evidence>
<feature type="region of interest" description="Disordered" evidence="11">
    <location>
        <begin position="457"/>
        <end position="496"/>
    </location>
</feature>
<evidence type="ECO:0000256" key="4">
    <source>
        <dbReference type="ARBA" id="ARBA00022801"/>
    </source>
</evidence>
<dbReference type="PANTHER" id="PTHR37984">
    <property type="entry name" value="PROTEIN CBG26694"/>
    <property type="match status" value="1"/>
</dbReference>
<dbReference type="GO" id="GO:0046872">
    <property type="term" value="F:metal ion binding"/>
    <property type="evidence" value="ECO:0007669"/>
    <property type="project" value="UniProtKB-KW"/>
</dbReference>
<dbReference type="GO" id="GO:0003964">
    <property type="term" value="F:RNA-directed DNA polymerase activity"/>
    <property type="evidence" value="ECO:0007669"/>
    <property type="project" value="UniProtKB-KW"/>
</dbReference>
<evidence type="ECO:0000256" key="7">
    <source>
        <dbReference type="ARBA" id="ARBA00022918"/>
    </source>
</evidence>
<keyword evidence="5" id="KW-0460">Magnesium</keyword>
<evidence type="ECO:0000259" key="12">
    <source>
        <dbReference type="PROSITE" id="PS50994"/>
    </source>
</evidence>
<dbReference type="Gene3D" id="1.10.340.70">
    <property type="match status" value="1"/>
</dbReference>
<keyword evidence="3" id="KW-0064">Aspartyl protease</keyword>
<evidence type="ECO:0000256" key="3">
    <source>
        <dbReference type="ARBA" id="ARBA00022750"/>
    </source>
</evidence>
<keyword evidence="1" id="KW-0645">Protease</keyword>
<keyword evidence="10" id="KW-0233">DNA recombination</keyword>
<evidence type="ECO:0000313" key="13">
    <source>
        <dbReference type="EMBL" id="KAE9266862.1"/>
    </source>
</evidence>
<dbReference type="Pfam" id="PF24626">
    <property type="entry name" value="SH3_Tf2-1"/>
    <property type="match status" value="1"/>
</dbReference>
<dbReference type="EMBL" id="QXFT01007213">
    <property type="protein sequence ID" value="KAE9266862.1"/>
    <property type="molecule type" value="Genomic_DNA"/>
</dbReference>
<keyword evidence="6" id="KW-0229">DNA integration</keyword>
<dbReference type="InterPro" id="IPR041588">
    <property type="entry name" value="Integrase_H2C2"/>
</dbReference>
<evidence type="ECO:0000256" key="5">
    <source>
        <dbReference type="ARBA" id="ARBA00022842"/>
    </source>
</evidence>
<name>A0A6A4B2E0_9STRA</name>
<keyword evidence="8" id="KW-0548">Nucleotidyltransferase</keyword>
<keyword evidence="4" id="KW-0378">Hydrolase</keyword>
<dbReference type="PANTHER" id="PTHR37984:SF5">
    <property type="entry name" value="PROTEIN NYNRIN-LIKE"/>
    <property type="match status" value="1"/>
</dbReference>
<dbReference type="GO" id="GO:0015074">
    <property type="term" value="P:DNA integration"/>
    <property type="evidence" value="ECO:0007669"/>
    <property type="project" value="UniProtKB-KW"/>
</dbReference>
<dbReference type="Proteomes" id="UP000434957">
    <property type="component" value="Unassembled WGS sequence"/>
</dbReference>
<protein>
    <recommendedName>
        <fullName evidence="12">Integrase catalytic domain-containing protein</fullName>
    </recommendedName>
</protein>
<dbReference type="PROSITE" id="PS50994">
    <property type="entry name" value="INTEGRASE"/>
    <property type="match status" value="1"/>
</dbReference>
<sequence>LSRRPDYELAHISQVTTDLYDRIRLGYRDDASLGPLVRFLAAGSDAKVEWLTPRQRARLHRYEWADGLLQYRVEPEDPPRIVVPNDEDLKYDILMEAHDAPSSGHLGREKTYASVSQTFLKPAGHASAPLQSLPVPADCWKSMSLDFVFGLPADDRGNTGVVAFVCRLSKMVHFAPVRDTVTGDEVARLFMDCVFRHHGLPETIVSDRDPRFTAAFWQTLFRLLGTRLSMSTADHPQTDGQTERVNRVLEDTLRSICAEMPRSWADRLPMVEFALNNAVHASTGFTPFYLNGLRHPQVPLTLRGRTGASVISRGEARKTFSSQVSDVSPAALRKQLSSFVEDRLNIISRVRDTMAQVQDKQKEYSDRHGRGNLNVFKVGDLVLLDTRNLPLNTVSSVESNKLKHRFIGPFTVLSRHGAAYTIDLPKSMTTHPTIYVGRLKRYHDPLALAAPQEAVGGPVGKIRAPRSAASGRGKAPGTRAGRKTARRTSERHTQGL</sequence>
<keyword evidence="8" id="KW-0808">Transferase</keyword>
<dbReference type="AlphaFoldDB" id="A0A6A4B2E0"/>
<dbReference type="InterPro" id="IPR012337">
    <property type="entry name" value="RNaseH-like_sf"/>
</dbReference>
<feature type="non-terminal residue" evidence="13">
    <location>
        <position position="1"/>
    </location>
</feature>
<dbReference type="GO" id="GO:0006508">
    <property type="term" value="P:proteolysis"/>
    <property type="evidence" value="ECO:0007669"/>
    <property type="project" value="UniProtKB-KW"/>
</dbReference>
<dbReference type="GO" id="GO:0004190">
    <property type="term" value="F:aspartic-type endopeptidase activity"/>
    <property type="evidence" value="ECO:0007669"/>
    <property type="project" value="UniProtKB-KW"/>
</dbReference>
<dbReference type="SUPFAM" id="SSF53098">
    <property type="entry name" value="Ribonuclease H-like"/>
    <property type="match status" value="1"/>
</dbReference>
<evidence type="ECO:0000256" key="10">
    <source>
        <dbReference type="ARBA" id="ARBA00023172"/>
    </source>
</evidence>